<reference evidence="2" key="1">
    <citation type="journal article" date="2019" name="Sci. Rep.">
        <title>Draft genome of Tanacetum cinerariifolium, the natural source of mosquito coil.</title>
        <authorList>
            <person name="Yamashiro T."/>
            <person name="Shiraishi A."/>
            <person name="Satake H."/>
            <person name="Nakayama K."/>
        </authorList>
    </citation>
    <scope>NUCLEOTIDE SEQUENCE</scope>
</reference>
<dbReference type="PANTHER" id="PTHR45786:SF74">
    <property type="entry name" value="ATP-DEPENDENT DNA HELICASE"/>
    <property type="match status" value="1"/>
</dbReference>
<dbReference type="InterPro" id="IPR025476">
    <property type="entry name" value="Helitron_helicase-like"/>
</dbReference>
<dbReference type="AlphaFoldDB" id="A0A6L2P6H0"/>
<dbReference type="PANTHER" id="PTHR45786">
    <property type="entry name" value="DNA BINDING PROTEIN-LIKE"/>
    <property type="match status" value="1"/>
</dbReference>
<keyword evidence="2" id="KW-0067">ATP-binding</keyword>
<protein>
    <submittedName>
        <fullName evidence="2">DNA helicase</fullName>
    </submittedName>
</protein>
<name>A0A6L2P6H0_TANCI</name>
<keyword evidence="2" id="KW-0347">Helicase</keyword>
<sequence>MSGFDDDDVALDFDGNFGAPSRRQQCRRPVLYQQSSFPEDSGIRKIILMTFFRQTGSVATQGESSTCIQGFEKQLTSTTNRSTHSDVGSGFLDRKRPVILDFERSMIVETSVSPLLLDSHTFEKDITTDDTSCIQNLSWEQQLGSTSKFAEHVHTPIVLDFQNSAIVSDSMRKGCSRLLVSDNMDLISDINASQFAGGNLGCFLNNGDHVSQFIGTKRRQAANRECLATARTVNQRRMARVVSPSSAGTSNPQAEGVSLCYKDIGDCDCVCEYCDAKFRYDNEVLNRLRHFGGETSGGLDQNIVQGLIGFLGKHNELVRLFRTARDKCADGAVPDFKIRLYSVAGSRQYDLPTSQTLGGIVVQSSQDIEADYDVIIESRGGAPQRINKLHPSYMSLQFPLLFIFGQPGFHPPIQQHDVAEEKRVSMNMFYIYQLHERDGCYGLLFRGGRLLQQYVVGVYCCIEHNRMDFYKTYQSDIKKDNLSGIYDAVARGDCEGSCIGSRIILPMSFTGGPRYMYSHYLDALAICRSLGNPQFFITFTCNVNWPEIKRHMNQYPDLLLGDRADVVLRVFHQKVKEFCKFLKDTRLFGIVTGLLYTIEFQKRGLPHCHTLLWVDDKDKLQRAEDIDQYISAELPDPKDDPQGHRVVSKMMVHGPCGLTDLRAPCVKESKCSKNFLKRYNSTTYFDKDSYAHYRRRETNIYTTRRGVDLDNTNIVPYNRDLCLTFHAHINVEYCGWNMLIKYLFKYISKGTDRIVAQITRRVGESPLPSDRAQIQVDEIQNFVDGRYIFTDPQKLWSKYWRRMFDDIPRTTSKSLRILQLHINDPELEQYALFELEIILKEFSKSLEDFGLPSLSRDLLEELKNRELMEEKSYNREELAQEVIQLVPKLNREQKTNGLHRKLNREQKTKGLHRQVENHLLSSHQQHKTHSYHSFTL</sequence>
<dbReference type="Pfam" id="PF14214">
    <property type="entry name" value="Helitron_like_N"/>
    <property type="match status" value="1"/>
</dbReference>
<proteinExistence type="predicted"/>
<organism evidence="2">
    <name type="scientific">Tanacetum cinerariifolium</name>
    <name type="common">Dalmatian daisy</name>
    <name type="synonym">Chrysanthemum cinerariifolium</name>
    <dbReference type="NCBI Taxonomy" id="118510"/>
    <lineage>
        <taxon>Eukaryota</taxon>
        <taxon>Viridiplantae</taxon>
        <taxon>Streptophyta</taxon>
        <taxon>Embryophyta</taxon>
        <taxon>Tracheophyta</taxon>
        <taxon>Spermatophyta</taxon>
        <taxon>Magnoliopsida</taxon>
        <taxon>eudicotyledons</taxon>
        <taxon>Gunneridae</taxon>
        <taxon>Pentapetalae</taxon>
        <taxon>asterids</taxon>
        <taxon>campanulids</taxon>
        <taxon>Asterales</taxon>
        <taxon>Asteraceae</taxon>
        <taxon>Asteroideae</taxon>
        <taxon>Anthemideae</taxon>
        <taxon>Anthemidinae</taxon>
        <taxon>Tanacetum</taxon>
    </lineage>
</organism>
<dbReference type="GO" id="GO:0004386">
    <property type="term" value="F:helicase activity"/>
    <property type="evidence" value="ECO:0007669"/>
    <property type="project" value="UniProtKB-KW"/>
</dbReference>
<feature type="domain" description="Helitron helicase-like" evidence="1">
    <location>
        <begin position="430"/>
        <end position="612"/>
    </location>
</feature>
<keyword evidence="2" id="KW-0547">Nucleotide-binding</keyword>
<keyword evidence="2" id="KW-0378">Hydrolase</keyword>
<comment type="caution">
    <text evidence="2">The sequence shown here is derived from an EMBL/GenBank/DDBJ whole genome shotgun (WGS) entry which is preliminary data.</text>
</comment>
<evidence type="ECO:0000313" key="2">
    <source>
        <dbReference type="EMBL" id="GEU92892.1"/>
    </source>
</evidence>
<accession>A0A6L2P6H0</accession>
<dbReference type="EMBL" id="BKCJ010010734">
    <property type="protein sequence ID" value="GEU92892.1"/>
    <property type="molecule type" value="Genomic_DNA"/>
</dbReference>
<gene>
    <name evidence="2" type="ORF">Tci_064870</name>
</gene>
<evidence type="ECO:0000259" key="1">
    <source>
        <dbReference type="Pfam" id="PF14214"/>
    </source>
</evidence>